<keyword evidence="8" id="KW-1185">Reference proteome</keyword>
<dbReference type="InterPro" id="IPR014436">
    <property type="entry name" value="Extradiol_dOase_DODA"/>
</dbReference>
<dbReference type="PANTHER" id="PTHR30096:SF0">
    <property type="entry name" value="4,5-DOPA DIOXYGENASE EXTRADIOL-LIKE PROTEIN"/>
    <property type="match status" value="1"/>
</dbReference>
<evidence type="ECO:0000256" key="3">
    <source>
        <dbReference type="ARBA" id="ARBA00022723"/>
    </source>
</evidence>
<evidence type="ECO:0000313" key="8">
    <source>
        <dbReference type="Proteomes" id="UP000322917"/>
    </source>
</evidence>
<dbReference type="AlphaFoldDB" id="A0A1M6NNN8"/>
<keyword evidence="5" id="KW-0560">Oxidoreductase</keyword>
<comment type="cofactor">
    <cofactor evidence="1">
        <name>Zn(2+)</name>
        <dbReference type="ChEBI" id="CHEBI:29105"/>
    </cofactor>
</comment>
<dbReference type="InterPro" id="IPR004183">
    <property type="entry name" value="Xdiol_dOase_suB"/>
</dbReference>
<comment type="similarity">
    <text evidence="2">Belongs to the DODA-type extradiol aromatic ring-opening dioxygenase family.</text>
</comment>
<keyword evidence="7" id="KW-0223">Dioxygenase</keyword>
<dbReference type="Proteomes" id="UP000322917">
    <property type="component" value="Unassembled WGS sequence"/>
</dbReference>
<protein>
    <submittedName>
        <fullName evidence="7">Aromatic ring-opening dioxygenase, catalytic subunit, LigB family</fullName>
    </submittedName>
</protein>
<reference evidence="7 8" key="1">
    <citation type="submission" date="2016-11" db="EMBL/GenBank/DDBJ databases">
        <authorList>
            <person name="Varghese N."/>
            <person name="Submissions S."/>
        </authorList>
    </citation>
    <scope>NUCLEOTIDE SEQUENCE [LARGE SCALE GENOMIC DNA]</scope>
    <source>
        <strain evidence="7 8">DSM 15287</strain>
    </source>
</reference>
<gene>
    <name evidence="7" type="ORF">SAMN02745170_03819</name>
</gene>
<dbReference type="Pfam" id="PF02900">
    <property type="entry name" value="LigB"/>
    <property type="match status" value="1"/>
</dbReference>
<dbReference type="GO" id="GO:0008198">
    <property type="term" value="F:ferrous iron binding"/>
    <property type="evidence" value="ECO:0007669"/>
    <property type="project" value="InterPro"/>
</dbReference>
<dbReference type="SUPFAM" id="SSF53213">
    <property type="entry name" value="LigB-like"/>
    <property type="match status" value="1"/>
</dbReference>
<dbReference type="GO" id="GO:0016702">
    <property type="term" value="F:oxidoreductase activity, acting on single donors with incorporation of molecular oxygen, incorporation of two atoms of oxygen"/>
    <property type="evidence" value="ECO:0007669"/>
    <property type="project" value="UniProtKB-ARBA"/>
</dbReference>
<evidence type="ECO:0000256" key="1">
    <source>
        <dbReference type="ARBA" id="ARBA00001947"/>
    </source>
</evidence>
<dbReference type="PANTHER" id="PTHR30096">
    <property type="entry name" value="4,5-DOPA DIOXYGENASE EXTRADIOL-LIKE PROTEIN"/>
    <property type="match status" value="1"/>
</dbReference>
<sequence length="260" mass="28524">MKMPVLFIGHGSPVNILEDNLYTKSLARLGKRLPAPEAILVVSAHWLTEGSYVTASAQPETIYDFYGFSPELYQVRYDCPGSPVTADLVETVTAGRVRLDACRGIDHAAWAVLKHMYPAAHIPVLEMSLDANKSPREHYELGKCLAPLREQGVLIIGSGNIVHNLRRARFSQLYGGAYAWTLAFDGLVEAALLAGDHDSLIHYEKLPDADLAVPTDEHFLPLLYASALQETADTLKFTCKDIQNGSISMRGLIYSAPKGD</sequence>
<evidence type="ECO:0000313" key="7">
    <source>
        <dbReference type="EMBL" id="SHJ97303.1"/>
    </source>
</evidence>
<dbReference type="RefSeq" id="WP_262501637.1">
    <property type="nucleotide sequence ID" value="NZ_FQZD01000056.1"/>
</dbReference>
<proteinExistence type="inferred from homology"/>
<evidence type="ECO:0000256" key="5">
    <source>
        <dbReference type="ARBA" id="ARBA00023002"/>
    </source>
</evidence>
<dbReference type="EMBL" id="FQZD01000056">
    <property type="protein sequence ID" value="SHJ97303.1"/>
    <property type="molecule type" value="Genomic_DNA"/>
</dbReference>
<dbReference type="Gene3D" id="3.40.830.10">
    <property type="entry name" value="LigB-like"/>
    <property type="match status" value="1"/>
</dbReference>
<evidence type="ECO:0000256" key="4">
    <source>
        <dbReference type="ARBA" id="ARBA00022833"/>
    </source>
</evidence>
<dbReference type="CDD" id="cd07363">
    <property type="entry name" value="45_DOPA_Dioxygenase"/>
    <property type="match status" value="1"/>
</dbReference>
<name>A0A1M6NNN8_9FIRM</name>
<organism evidence="7 8">
    <name type="scientific">Propionispora hippei DSM 15287</name>
    <dbReference type="NCBI Taxonomy" id="1123003"/>
    <lineage>
        <taxon>Bacteria</taxon>
        <taxon>Bacillati</taxon>
        <taxon>Bacillota</taxon>
        <taxon>Negativicutes</taxon>
        <taxon>Selenomonadales</taxon>
        <taxon>Sporomusaceae</taxon>
        <taxon>Propionispora</taxon>
    </lineage>
</organism>
<keyword evidence="4" id="KW-0862">Zinc</keyword>
<keyword evidence="3" id="KW-0479">Metal-binding</keyword>
<dbReference type="NCBIfam" id="NF007914">
    <property type="entry name" value="PRK10628.1"/>
    <property type="match status" value="1"/>
</dbReference>
<accession>A0A1M6NNN8</accession>
<evidence type="ECO:0000256" key="2">
    <source>
        <dbReference type="ARBA" id="ARBA00007581"/>
    </source>
</evidence>
<evidence type="ECO:0000259" key="6">
    <source>
        <dbReference type="Pfam" id="PF02900"/>
    </source>
</evidence>
<dbReference type="PIRSF" id="PIRSF006157">
    <property type="entry name" value="Doxgns_DODA"/>
    <property type="match status" value="1"/>
</dbReference>
<feature type="domain" description="Extradiol ring-cleavage dioxygenase class III enzyme subunit B" evidence="6">
    <location>
        <begin position="32"/>
        <end position="231"/>
    </location>
</feature>
<dbReference type="GO" id="GO:0008270">
    <property type="term" value="F:zinc ion binding"/>
    <property type="evidence" value="ECO:0007669"/>
    <property type="project" value="InterPro"/>
</dbReference>